<evidence type="ECO:0000313" key="7">
    <source>
        <dbReference type="EMBL" id="MDT0556150.1"/>
    </source>
</evidence>
<evidence type="ECO:0000259" key="6">
    <source>
        <dbReference type="Pfam" id="PF02826"/>
    </source>
</evidence>
<protein>
    <submittedName>
        <fullName evidence="7">NAD(P)-dependent oxidoreductase</fullName>
    </submittedName>
</protein>
<evidence type="ECO:0000259" key="5">
    <source>
        <dbReference type="Pfam" id="PF00389"/>
    </source>
</evidence>
<evidence type="ECO:0000256" key="3">
    <source>
        <dbReference type="ARBA" id="ARBA00023027"/>
    </source>
</evidence>
<dbReference type="InterPro" id="IPR036291">
    <property type="entry name" value="NAD(P)-bd_dom_sf"/>
</dbReference>
<reference evidence="7 8" key="1">
    <citation type="submission" date="2023-09" db="EMBL/GenBank/DDBJ databases">
        <authorList>
            <person name="Rey-Velasco X."/>
        </authorList>
    </citation>
    <scope>NUCLEOTIDE SEQUENCE [LARGE SCALE GENOMIC DNA]</scope>
    <source>
        <strain evidence="7 8">W242</strain>
    </source>
</reference>
<keyword evidence="3" id="KW-0520">NAD</keyword>
<dbReference type="Pfam" id="PF00389">
    <property type="entry name" value="2-Hacid_dh"/>
    <property type="match status" value="1"/>
</dbReference>
<dbReference type="Gene3D" id="3.40.50.720">
    <property type="entry name" value="NAD(P)-binding Rossmann-like Domain"/>
    <property type="match status" value="2"/>
</dbReference>
<evidence type="ECO:0000256" key="2">
    <source>
        <dbReference type="ARBA" id="ARBA00023002"/>
    </source>
</evidence>
<dbReference type="InterPro" id="IPR058205">
    <property type="entry name" value="D-LDH-like"/>
</dbReference>
<accession>A0ABU2YFZ2</accession>
<evidence type="ECO:0000256" key="4">
    <source>
        <dbReference type="RuleBase" id="RU003719"/>
    </source>
</evidence>
<comment type="similarity">
    <text evidence="1 4">Belongs to the D-isomer specific 2-hydroxyacid dehydrogenase family.</text>
</comment>
<gene>
    <name evidence="7" type="ORF">RM538_09050</name>
</gene>
<dbReference type="PANTHER" id="PTHR43026:SF1">
    <property type="entry name" value="2-HYDROXYACID DEHYDROGENASE HOMOLOG 1-RELATED"/>
    <property type="match status" value="1"/>
</dbReference>
<dbReference type="SUPFAM" id="SSF51735">
    <property type="entry name" value="NAD(P)-binding Rossmann-fold domains"/>
    <property type="match status" value="1"/>
</dbReference>
<feature type="domain" description="D-isomer specific 2-hydroxyacid dehydrogenase catalytic" evidence="5">
    <location>
        <begin position="3"/>
        <end position="326"/>
    </location>
</feature>
<name>A0ABU2YFZ2_9FLAO</name>
<dbReference type="InterPro" id="IPR006140">
    <property type="entry name" value="D-isomer_DH_NAD-bd"/>
</dbReference>
<dbReference type="RefSeq" id="WP_311333105.1">
    <property type="nucleotide sequence ID" value="NZ_JAVRHZ010000005.1"/>
</dbReference>
<organism evidence="7 8">
    <name type="scientific">Patiriisocius hiemis</name>
    <dbReference type="NCBI Taxonomy" id="3075604"/>
    <lineage>
        <taxon>Bacteria</taxon>
        <taxon>Pseudomonadati</taxon>
        <taxon>Bacteroidota</taxon>
        <taxon>Flavobacteriia</taxon>
        <taxon>Flavobacteriales</taxon>
        <taxon>Flavobacteriaceae</taxon>
        <taxon>Patiriisocius</taxon>
    </lineage>
</organism>
<dbReference type="SUPFAM" id="SSF52283">
    <property type="entry name" value="Formate/glycerate dehydrogenase catalytic domain-like"/>
    <property type="match status" value="1"/>
</dbReference>
<keyword evidence="8" id="KW-1185">Reference proteome</keyword>
<sequence length="329" mass="36526">MKVLVYSAKPFEKPLLKKANSGVHQISFTEKRLTSETAMMALGQDAVSVFSADDASSVVLEKLKAFGVEYITLRSAGHDNVNKVEARRLKIRVANVPAYSPNAIAEHAITLLMAYNRKINNAQNQTLRYNFLLDNLIGFNLFGKNVGILGTGSIGSVLVKILHGFGCNILANDTISNAKLVSSYDVEYVSKEVICMEAEIIFVCLPLTEKTHHLFNMPFFQKLKQKPIIVNIARGAIVDTKAVLTALDSELISGYATDVYEKEHGVFFYNRSQNKPQDPLLHSLLCHPKVLLTPHQAFATNEALKNIADTTIENLNFWSIGKHSVNEIY</sequence>
<dbReference type="EMBL" id="JAVRHZ010000005">
    <property type="protein sequence ID" value="MDT0556150.1"/>
    <property type="molecule type" value="Genomic_DNA"/>
</dbReference>
<feature type="domain" description="D-isomer specific 2-hydroxyacid dehydrogenase NAD-binding" evidence="6">
    <location>
        <begin position="110"/>
        <end position="297"/>
    </location>
</feature>
<evidence type="ECO:0000313" key="8">
    <source>
        <dbReference type="Proteomes" id="UP001254488"/>
    </source>
</evidence>
<proteinExistence type="inferred from homology"/>
<dbReference type="PANTHER" id="PTHR43026">
    <property type="entry name" value="2-HYDROXYACID DEHYDROGENASE HOMOLOG 1-RELATED"/>
    <property type="match status" value="1"/>
</dbReference>
<evidence type="ECO:0000256" key="1">
    <source>
        <dbReference type="ARBA" id="ARBA00005854"/>
    </source>
</evidence>
<keyword evidence="2 4" id="KW-0560">Oxidoreductase</keyword>
<dbReference type="InterPro" id="IPR029753">
    <property type="entry name" value="D-isomer_DH_CS"/>
</dbReference>
<dbReference type="Pfam" id="PF02826">
    <property type="entry name" value="2-Hacid_dh_C"/>
    <property type="match status" value="1"/>
</dbReference>
<dbReference type="InterPro" id="IPR006139">
    <property type="entry name" value="D-isomer_2_OHA_DH_cat_dom"/>
</dbReference>
<dbReference type="Proteomes" id="UP001254488">
    <property type="component" value="Unassembled WGS sequence"/>
</dbReference>
<comment type="caution">
    <text evidence="7">The sequence shown here is derived from an EMBL/GenBank/DDBJ whole genome shotgun (WGS) entry which is preliminary data.</text>
</comment>
<dbReference type="PROSITE" id="PS00671">
    <property type="entry name" value="D_2_HYDROXYACID_DH_3"/>
    <property type="match status" value="1"/>
</dbReference>